<sequence>MHTEFWLTYHLASRAHLPATTQLIELEHQEHRLSDLEDVLEHVFRQGFVEPKHRPAAWWEKKDGHRVKASATVEELLNEGVGKCPDTALKLVVEDTPTALWFSYVYLHQPHAHVVAQRIKFAAVERKFERLAHVTNYVFAQGYLPCKYRPAVHWQSPCGKQINEAVLVGEILAAGDGVNEDKPLRLVIDDKLVHHDHHHHLVHTPTLPHHHHYYHHHECGSSRPGTPICSTPRSPIRTLN</sequence>
<gene>
    <name evidence="2" type="ORF">AMATHDRAFT_59520</name>
</gene>
<dbReference type="EMBL" id="KZ301990">
    <property type="protein sequence ID" value="PFH51232.1"/>
    <property type="molecule type" value="Genomic_DNA"/>
</dbReference>
<name>A0A2A9NU85_9AGAR</name>
<keyword evidence="3" id="KW-1185">Reference proteome</keyword>
<protein>
    <submittedName>
        <fullName evidence="2">Uncharacterized protein</fullName>
    </submittedName>
</protein>
<dbReference type="OrthoDB" id="2887913at2759"/>
<dbReference type="Proteomes" id="UP000242287">
    <property type="component" value="Unassembled WGS sequence"/>
</dbReference>
<proteinExistence type="predicted"/>
<dbReference type="AlphaFoldDB" id="A0A2A9NU85"/>
<evidence type="ECO:0000313" key="2">
    <source>
        <dbReference type="EMBL" id="PFH51232.1"/>
    </source>
</evidence>
<reference evidence="2 3" key="1">
    <citation type="submission" date="2014-02" db="EMBL/GenBank/DDBJ databases">
        <title>Transposable element dynamics among asymbiotic and ectomycorrhizal Amanita fungi.</title>
        <authorList>
            <consortium name="DOE Joint Genome Institute"/>
            <person name="Hess J."/>
            <person name="Skrede I."/>
            <person name="Wolfe B."/>
            <person name="LaButti K."/>
            <person name="Ohm R.A."/>
            <person name="Grigoriev I.V."/>
            <person name="Pringle A."/>
        </authorList>
    </citation>
    <scope>NUCLEOTIDE SEQUENCE [LARGE SCALE GENOMIC DNA]</scope>
    <source>
        <strain evidence="2 3">SKay4041</strain>
    </source>
</reference>
<evidence type="ECO:0000313" key="3">
    <source>
        <dbReference type="Proteomes" id="UP000242287"/>
    </source>
</evidence>
<accession>A0A2A9NU85</accession>
<evidence type="ECO:0000256" key="1">
    <source>
        <dbReference type="SAM" id="MobiDB-lite"/>
    </source>
</evidence>
<feature type="compositionally biased region" description="Polar residues" evidence="1">
    <location>
        <begin position="228"/>
        <end position="240"/>
    </location>
</feature>
<organism evidence="2 3">
    <name type="scientific">Amanita thiersii Skay4041</name>
    <dbReference type="NCBI Taxonomy" id="703135"/>
    <lineage>
        <taxon>Eukaryota</taxon>
        <taxon>Fungi</taxon>
        <taxon>Dikarya</taxon>
        <taxon>Basidiomycota</taxon>
        <taxon>Agaricomycotina</taxon>
        <taxon>Agaricomycetes</taxon>
        <taxon>Agaricomycetidae</taxon>
        <taxon>Agaricales</taxon>
        <taxon>Pluteineae</taxon>
        <taxon>Amanitaceae</taxon>
        <taxon>Amanita</taxon>
    </lineage>
</organism>
<feature type="region of interest" description="Disordered" evidence="1">
    <location>
        <begin position="214"/>
        <end position="240"/>
    </location>
</feature>